<dbReference type="EMBL" id="CP058649">
    <property type="protein sequence ID" value="QUI23044.1"/>
    <property type="molecule type" value="Genomic_DNA"/>
</dbReference>
<evidence type="ECO:0000313" key="1">
    <source>
        <dbReference type="EMBL" id="QUI23044.1"/>
    </source>
</evidence>
<reference evidence="1" key="1">
    <citation type="submission" date="2020-07" db="EMBL/GenBank/DDBJ databases">
        <title>Vallitalea pronyensis genome.</title>
        <authorList>
            <person name="Postec A."/>
        </authorList>
    </citation>
    <scope>NUCLEOTIDE SEQUENCE</scope>
    <source>
        <strain evidence="1">FatNI3</strain>
    </source>
</reference>
<dbReference type="InterPro" id="IPR008930">
    <property type="entry name" value="Terpenoid_cyclase/PrenylTrfase"/>
</dbReference>
<dbReference type="AlphaFoldDB" id="A0A8J8MK81"/>
<evidence type="ECO:0000313" key="2">
    <source>
        <dbReference type="Proteomes" id="UP000683246"/>
    </source>
</evidence>
<organism evidence="1 2">
    <name type="scientific">Vallitalea pronyensis</name>
    <dbReference type="NCBI Taxonomy" id="1348613"/>
    <lineage>
        <taxon>Bacteria</taxon>
        <taxon>Bacillati</taxon>
        <taxon>Bacillota</taxon>
        <taxon>Clostridia</taxon>
        <taxon>Lachnospirales</taxon>
        <taxon>Vallitaleaceae</taxon>
        <taxon>Vallitalea</taxon>
    </lineage>
</organism>
<protein>
    <submittedName>
        <fullName evidence="1">Uncharacterized protein</fullName>
    </submittedName>
</protein>
<accession>A0A8J8MK81</accession>
<proteinExistence type="predicted"/>
<gene>
    <name evidence="1" type="ORF">HZI73_12440</name>
</gene>
<dbReference type="KEGG" id="vpy:HZI73_12440"/>
<name>A0A8J8MK81_9FIRM</name>
<dbReference type="SUPFAM" id="SSF48239">
    <property type="entry name" value="Terpenoid cyclases/Protein prenyltransferases"/>
    <property type="match status" value="1"/>
</dbReference>
<dbReference type="RefSeq" id="WP_212698545.1">
    <property type="nucleotide sequence ID" value="NZ_CP058649.1"/>
</dbReference>
<keyword evidence="2" id="KW-1185">Reference proteome</keyword>
<sequence length="308" mass="36011">METLSKLLFNQCSRFMIEEARPLERYLFENHFVRPCEKDIIRSLGNYQNKDGGFGHGIESDFVLPNSSPMATSVGLRHLSKLDHHEEAMEMIKHAVAYLENIYRADRKGWVTVPEDVNDYAHAPWWTFDTSTGMTIIDKFWGNPSAELIGYLYKYRHQVTRLDVDDLLETAIRHLNETDNFESFHEIYCYIDLYETLPAKQANRIKKKLTVAIGQLVNTNPNDWDTYVAKPLDFIRRSQETFGMAMADIHKNLDYIIKQIRNHGVIKPNWSWREEYEAQWEIAEAEWTGLGTLLALLALDQFNRIDKT</sequence>
<dbReference type="Proteomes" id="UP000683246">
    <property type="component" value="Chromosome"/>
</dbReference>